<proteinExistence type="predicted"/>
<evidence type="ECO:0000313" key="1">
    <source>
        <dbReference type="EMBL" id="GBM75867.1"/>
    </source>
</evidence>
<dbReference type="AlphaFoldDB" id="A0A4Y2IDQ1"/>
<keyword evidence="2" id="KW-1185">Reference proteome</keyword>
<name>A0A4Y2IDQ1_ARAVE</name>
<organism evidence="1 2">
    <name type="scientific">Araneus ventricosus</name>
    <name type="common">Orbweaver spider</name>
    <name type="synonym">Epeira ventricosa</name>
    <dbReference type="NCBI Taxonomy" id="182803"/>
    <lineage>
        <taxon>Eukaryota</taxon>
        <taxon>Metazoa</taxon>
        <taxon>Ecdysozoa</taxon>
        <taxon>Arthropoda</taxon>
        <taxon>Chelicerata</taxon>
        <taxon>Arachnida</taxon>
        <taxon>Araneae</taxon>
        <taxon>Araneomorphae</taxon>
        <taxon>Entelegynae</taxon>
        <taxon>Araneoidea</taxon>
        <taxon>Araneidae</taxon>
        <taxon>Araneus</taxon>
    </lineage>
</organism>
<sequence>MNGTKVTLEGTSTSSFQRSRLLPALWQRPEIMFATGHGTFPTYFKRFGLRTTDFCGCGELGTPLHFATICRFTSSYHFTKPSNDLENLWWKRAINNPLSRIQIRKLINFISKNGDISSHPSNFNVSKVSNY</sequence>
<gene>
    <name evidence="1" type="ORF">AVEN_247853_1</name>
</gene>
<evidence type="ECO:0000313" key="2">
    <source>
        <dbReference type="Proteomes" id="UP000499080"/>
    </source>
</evidence>
<dbReference type="OrthoDB" id="6627400at2759"/>
<comment type="caution">
    <text evidence="1">The sequence shown here is derived from an EMBL/GenBank/DDBJ whole genome shotgun (WGS) entry which is preliminary data.</text>
</comment>
<dbReference type="Proteomes" id="UP000499080">
    <property type="component" value="Unassembled WGS sequence"/>
</dbReference>
<accession>A0A4Y2IDQ1</accession>
<reference evidence="1 2" key="1">
    <citation type="journal article" date="2019" name="Sci. Rep.">
        <title>Orb-weaving spider Araneus ventricosus genome elucidates the spidroin gene catalogue.</title>
        <authorList>
            <person name="Kono N."/>
            <person name="Nakamura H."/>
            <person name="Ohtoshi R."/>
            <person name="Moran D.A.P."/>
            <person name="Shinohara A."/>
            <person name="Yoshida Y."/>
            <person name="Fujiwara M."/>
            <person name="Mori M."/>
            <person name="Tomita M."/>
            <person name="Arakawa K."/>
        </authorList>
    </citation>
    <scope>NUCLEOTIDE SEQUENCE [LARGE SCALE GENOMIC DNA]</scope>
</reference>
<dbReference type="EMBL" id="BGPR01002582">
    <property type="protein sequence ID" value="GBM75867.1"/>
    <property type="molecule type" value="Genomic_DNA"/>
</dbReference>
<protein>
    <recommendedName>
        <fullName evidence="3">Reverse transcriptase zinc-binding domain-containing protein</fullName>
    </recommendedName>
</protein>
<evidence type="ECO:0008006" key="3">
    <source>
        <dbReference type="Google" id="ProtNLM"/>
    </source>
</evidence>